<comment type="caution">
    <text evidence="2">The sequence shown here is derived from an EMBL/GenBank/DDBJ whole genome shotgun (WGS) entry which is preliminary data.</text>
</comment>
<keyword evidence="1" id="KW-0472">Membrane</keyword>
<keyword evidence="1" id="KW-0812">Transmembrane</keyword>
<organism evidence="2 3">
    <name type="scientific">Parabacteroides distasonis</name>
    <dbReference type="NCBI Taxonomy" id="823"/>
    <lineage>
        <taxon>Bacteria</taxon>
        <taxon>Pseudomonadati</taxon>
        <taxon>Bacteroidota</taxon>
        <taxon>Bacteroidia</taxon>
        <taxon>Bacteroidales</taxon>
        <taxon>Tannerellaceae</taxon>
        <taxon>Parabacteroides</taxon>
    </lineage>
</organism>
<evidence type="ECO:0000256" key="1">
    <source>
        <dbReference type="SAM" id="Phobius"/>
    </source>
</evidence>
<feature type="transmembrane region" description="Helical" evidence="1">
    <location>
        <begin position="6"/>
        <end position="24"/>
    </location>
</feature>
<dbReference type="AlphaFoldDB" id="A0A4S2ET80"/>
<dbReference type="EMBL" id="SRYM01000020">
    <property type="protein sequence ID" value="TGY58023.1"/>
    <property type="molecule type" value="Genomic_DNA"/>
</dbReference>
<evidence type="ECO:0000313" key="2">
    <source>
        <dbReference type="EMBL" id="TGY58023.1"/>
    </source>
</evidence>
<dbReference type="RefSeq" id="WP_135959246.1">
    <property type="nucleotide sequence ID" value="NZ_SRYM01000020.1"/>
</dbReference>
<dbReference type="Proteomes" id="UP000310032">
    <property type="component" value="Unassembled WGS sequence"/>
</dbReference>
<protein>
    <submittedName>
        <fullName evidence="2">Uncharacterized protein</fullName>
    </submittedName>
</protein>
<name>A0A4S2ET80_PARDI</name>
<evidence type="ECO:0000313" key="3">
    <source>
        <dbReference type="Proteomes" id="UP000310032"/>
    </source>
</evidence>
<reference evidence="2 3" key="1">
    <citation type="submission" date="2019-04" db="EMBL/GenBank/DDBJ databases">
        <title>Microbes associate with the intestines of laboratory mice.</title>
        <authorList>
            <person name="Navarre W."/>
            <person name="Wong E."/>
            <person name="Huang K."/>
            <person name="Tropini C."/>
            <person name="Ng K."/>
            <person name="Yu B."/>
        </authorList>
    </citation>
    <scope>NUCLEOTIDE SEQUENCE [LARGE SCALE GENOMIC DNA]</scope>
    <source>
        <strain evidence="2 3">NM39_I3</strain>
    </source>
</reference>
<accession>A0A4S2ET80</accession>
<sequence length="163" mass="19557">MKAYKLLSIIIIIVASIPIWIVGLKIHGDYKELQSCKNINDYENYIRKQRYICKWNNKILLYPNVFKNKAIKIYSFKQKEVINIAKKDFEICNTVTQYNEFINKYERYYDNEAEIQSLINKAFYELRSLKTAGDSSWYIDNTDWIRFSEKHPNAKNIMKNETN</sequence>
<keyword evidence="1" id="KW-1133">Transmembrane helix</keyword>
<gene>
    <name evidence="2" type="ORF">E5342_09130</name>
</gene>
<proteinExistence type="predicted"/>